<evidence type="ECO:0000256" key="1">
    <source>
        <dbReference type="ARBA" id="ARBA00000085"/>
    </source>
</evidence>
<evidence type="ECO:0000256" key="7">
    <source>
        <dbReference type="ARBA" id="ARBA00022777"/>
    </source>
</evidence>
<comment type="catalytic activity">
    <reaction evidence="1">
        <text>ATP + protein L-histidine = ADP + protein N-phospho-L-histidine.</text>
        <dbReference type="EC" id="2.7.13.3"/>
    </reaction>
</comment>
<proteinExistence type="predicted"/>
<dbReference type="InterPro" id="IPR003661">
    <property type="entry name" value="HisK_dim/P_dom"/>
</dbReference>
<name>A0A429YYQ6_9HYPH</name>
<keyword evidence="9 10" id="KW-0472">Membrane</keyword>
<keyword evidence="4" id="KW-0597">Phosphoprotein</keyword>
<dbReference type="SUPFAM" id="SSF47384">
    <property type="entry name" value="Homodimeric domain of signal transducing histidine kinase"/>
    <property type="match status" value="1"/>
</dbReference>
<dbReference type="InterPro" id="IPR004358">
    <property type="entry name" value="Sig_transdc_His_kin-like_C"/>
</dbReference>
<keyword evidence="6 10" id="KW-0812">Transmembrane</keyword>
<evidence type="ECO:0000313" key="12">
    <source>
        <dbReference type="EMBL" id="RST86534.1"/>
    </source>
</evidence>
<dbReference type="Proteomes" id="UP000278398">
    <property type="component" value="Unassembled WGS sequence"/>
</dbReference>
<dbReference type="EMBL" id="RWKW01000034">
    <property type="protein sequence ID" value="RST86534.1"/>
    <property type="molecule type" value="Genomic_DNA"/>
</dbReference>
<evidence type="ECO:0000256" key="6">
    <source>
        <dbReference type="ARBA" id="ARBA00022692"/>
    </source>
</evidence>
<dbReference type="PRINTS" id="PR00344">
    <property type="entry name" value="BCTRLSENSOR"/>
</dbReference>
<evidence type="ECO:0000256" key="9">
    <source>
        <dbReference type="ARBA" id="ARBA00023136"/>
    </source>
</evidence>
<feature type="domain" description="Histidine kinase" evidence="11">
    <location>
        <begin position="249"/>
        <end position="449"/>
    </location>
</feature>
<evidence type="ECO:0000256" key="10">
    <source>
        <dbReference type="SAM" id="Phobius"/>
    </source>
</evidence>
<accession>A0A429YYQ6</accession>
<dbReference type="PANTHER" id="PTHR45436">
    <property type="entry name" value="SENSOR HISTIDINE KINASE YKOH"/>
    <property type="match status" value="1"/>
</dbReference>
<protein>
    <recommendedName>
        <fullName evidence="3">histidine kinase</fullName>
        <ecNumber evidence="3">2.7.13.3</ecNumber>
    </recommendedName>
</protein>
<evidence type="ECO:0000256" key="2">
    <source>
        <dbReference type="ARBA" id="ARBA00004370"/>
    </source>
</evidence>
<keyword evidence="5" id="KW-0808">Transferase</keyword>
<dbReference type="SMART" id="SM00387">
    <property type="entry name" value="HATPase_c"/>
    <property type="match status" value="1"/>
</dbReference>
<organism evidence="12 13">
    <name type="scientific">Aquibium carbonis</name>
    <dbReference type="NCBI Taxonomy" id="2495581"/>
    <lineage>
        <taxon>Bacteria</taxon>
        <taxon>Pseudomonadati</taxon>
        <taxon>Pseudomonadota</taxon>
        <taxon>Alphaproteobacteria</taxon>
        <taxon>Hyphomicrobiales</taxon>
        <taxon>Phyllobacteriaceae</taxon>
        <taxon>Aquibium</taxon>
    </lineage>
</organism>
<evidence type="ECO:0000256" key="8">
    <source>
        <dbReference type="ARBA" id="ARBA00022989"/>
    </source>
</evidence>
<dbReference type="GO" id="GO:0005886">
    <property type="term" value="C:plasma membrane"/>
    <property type="evidence" value="ECO:0007669"/>
    <property type="project" value="TreeGrafter"/>
</dbReference>
<dbReference type="InterPro" id="IPR005467">
    <property type="entry name" value="His_kinase_dom"/>
</dbReference>
<keyword evidence="7 12" id="KW-0418">Kinase</keyword>
<dbReference type="EC" id="2.7.13.3" evidence="3"/>
<dbReference type="AlphaFoldDB" id="A0A429YYQ6"/>
<evidence type="ECO:0000256" key="5">
    <source>
        <dbReference type="ARBA" id="ARBA00022679"/>
    </source>
</evidence>
<dbReference type="Pfam" id="PF02518">
    <property type="entry name" value="HATPase_c"/>
    <property type="match status" value="1"/>
</dbReference>
<feature type="transmembrane region" description="Helical" evidence="10">
    <location>
        <begin position="166"/>
        <end position="187"/>
    </location>
</feature>
<comment type="caution">
    <text evidence="12">The sequence shown here is derived from an EMBL/GenBank/DDBJ whole genome shotgun (WGS) entry which is preliminary data.</text>
</comment>
<evidence type="ECO:0000256" key="3">
    <source>
        <dbReference type="ARBA" id="ARBA00012438"/>
    </source>
</evidence>
<dbReference type="PANTHER" id="PTHR45436:SF5">
    <property type="entry name" value="SENSOR HISTIDINE KINASE TRCS"/>
    <property type="match status" value="1"/>
</dbReference>
<dbReference type="Gene3D" id="3.30.565.10">
    <property type="entry name" value="Histidine kinase-like ATPase, C-terminal domain"/>
    <property type="match status" value="1"/>
</dbReference>
<dbReference type="PROSITE" id="PS50109">
    <property type="entry name" value="HIS_KIN"/>
    <property type="match status" value="1"/>
</dbReference>
<dbReference type="InterPro" id="IPR050428">
    <property type="entry name" value="TCS_sensor_his_kinase"/>
</dbReference>
<comment type="subcellular location">
    <subcellularLocation>
        <location evidence="2">Membrane</location>
    </subcellularLocation>
</comment>
<evidence type="ECO:0000256" key="4">
    <source>
        <dbReference type="ARBA" id="ARBA00022553"/>
    </source>
</evidence>
<evidence type="ECO:0000313" key="13">
    <source>
        <dbReference type="Proteomes" id="UP000278398"/>
    </source>
</evidence>
<gene>
    <name evidence="12" type="ORF">EJC49_09625</name>
</gene>
<sequence length="455" mass="48075">MKPRSIRVRLLLLAVFGVLLALAIAGAGLVALFGRHVERRAAQELDNTIAVLAGNVAFSAQGDLAVAREPSDPAYRTPLSGRYWQVAEADGPPSLRSVSLWDAALDVASSPVEPGRSTIARSVAPDGQPLLVRETTVIIVDGGRDRRLRIAAAVATSEFDALKRGFALDLLPALAVFGLVILVGAWFQVRAGLAPLADVRGGLRRIRSGDAPLLPDRVPVEIAPLVAEINGLLIERAKEMEKARNRAADLAHGIKTPLTALASDTQRLRARGETDLADSVAATAASMQRVVERELTRARLRPETADGAPLRPVVEAIVRTLRLTPAGEALDYRIEVPGDLRSTADDNDLHDLFGNLMENAARAARTSVHVVARLEGAAVSVRVCDDGEGADPVTMRSLLARGARLDETGGAGLGLAIVSEILSAYGSELEFSVAAHGGLCVRFSLPPAPVVLSGR</sequence>
<dbReference type="RefSeq" id="WP_126699691.1">
    <property type="nucleotide sequence ID" value="NZ_RWKW01000034.1"/>
</dbReference>
<evidence type="ECO:0000259" key="11">
    <source>
        <dbReference type="PROSITE" id="PS50109"/>
    </source>
</evidence>
<dbReference type="InterPro" id="IPR036890">
    <property type="entry name" value="HATPase_C_sf"/>
</dbReference>
<dbReference type="InterPro" id="IPR003594">
    <property type="entry name" value="HATPase_dom"/>
</dbReference>
<keyword evidence="13" id="KW-1185">Reference proteome</keyword>
<reference evidence="12 13" key="1">
    <citation type="submission" date="2018-12" db="EMBL/GenBank/DDBJ databases">
        <title>Mesorhizobium carbonis sp. nov., isolated from coal mine water.</title>
        <authorList>
            <person name="Xin W."/>
            <person name="Xu Z."/>
            <person name="Xiang F."/>
            <person name="Zhang J."/>
            <person name="Xi L."/>
            <person name="Liu J."/>
        </authorList>
    </citation>
    <scope>NUCLEOTIDE SEQUENCE [LARGE SCALE GENOMIC DNA]</scope>
    <source>
        <strain evidence="12 13">B2.3</strain>
    </source>
</reference>
<dbReference type="Gene3D" id="1.10.287.130">
    <property type="match status" value="1"/>
</dbReference>
<dbReference type="GO" id="GO:0000155">
    <property type="term" value="F:phosphorelay sensor kinase activity"/>
    <property type="evidence" value="ECO:0007669"/>
    <property type="project" value="InterPro"/>
</dbReference>
<dbReference type="CDD" id="cd00082">
    <property type="entry name" value="HisKA"/>
    <property type="match status" value="1"/>
</dbReference>
<dbReference type="InterPro" id="IPR036097">
    <property type="entry name" value="HisK_dim/P_sf"/>
</dbReference>
<keyword evidence="8 10" id="KW-1133">Transmembrane helix</keyword>
<dbReference type="OrthoDB" id="9809567at2"/>
<dbReference type="SUPFAM" id="SSF55874">
    <property type="entry name" value="ATPase domain of HSP90 chaperone/DNA topoisomerase II/histidine kinase"/>
    <property type="match status" value="1"/>
</dbReference>